<name>B6JVJ8_SCHJY</name>
<evidence type="ECO:0000313" key="4">
    <source>
        <dbReference type="JaponicusDB" id="SJAG_00411"/>
    </source>
</evidence>
<reference evidence="3 5" key="1">
    <citation type="journal article" date="2011" name="Science">
        <title>Comparative functional genomics of the fission yeasts.</title>
        <authorList>
            <person name="Rhind N."/>
            <person name="Chen Z."/>
            <person name="Yassour M."/>
            <person name="Thompson D.A."/>
            <person name="Haas B.J."/>
            <person name="Habib N."/>
            <person name="Wapinski I."/>
            <person name="Roy S."/>
            <person name="Lin M.F."/>
            <person name="Heiman D.I."/>
            <person name="Young S.K."/>
            <person name="Furuya K."/>
            <person name="Guo Y."/>
            <person name="Pidoux A."/>
            <person name="Chen H.M."/>
            <person name="Robbertse B."/>
            <person name="Goldberg J.M."/>
            <person name="Aoki K."/>
            <person name="Bayne E.H."/>
            <person name="Berlin A.M."/>
            <person name="Desjardins C.A."/>
            <person name="Dobbs E."/>
            <person name="Dukaj L."/>
            <person name="Fan L."/>
            <person name="FitzGerald M.G."/>
            <person name="French C."/>
            <person name="Gujja S."/>
            <person name="Hansen K."/>
            <person name="Keifenheim D."/>
            <person name="Levin J.Z."/>
            <person name="Mosher R.A."/>
            <person name="Mueller C.A."/>
            <person name="Pfiffner J."/>
            <person name="Priest M."/>
            <person name="Russ C."/>
            <person name="Smialowska A."/>
            <person name="Swoboda P."/>
            <person name="Sykes S.M."/>
            <person name="Vaughn M."/>
            <person name="Vengrova S."/>
            <person name="Yoder R."/>
            <person name="Zeng Q."/>
            <person name="Allshire R."/>
            <person name="Baulcombe D."/>
            <person name="Birren B.W."/>
            <person name="Brown W."/>
            <person name="Ekwall K."/>
            <person name="Kellis M."/>
            <person name="Leatherwood J."/>
            <person name="Levin H."/>
            <person name="Margalit H."/>
            <person name="Martienssen R."/>
            <person name="Nieduszynski C.A."/>
            <person name="Spatafora J.W."/>
            <person name="Friedman N."/>
            <person name="Dalgaard J.Z."/>
            <person name="Baumann P."/>
            <person name="Niki H."/>
            <person name="Regev A."/>
            <person name="Nusbaum C."/>
        </authorList>
    </citation>
    <scope>NUCLEOTIDE SEQUENCE [LARGE SCALE GENOMIC DNA]</scope>
    <source>
        <strain evidence="5">yFS275 / FY16936</strain>
    </source>
</reference>
<dbReference type="InterPro" id="IPR000313">
    <property type="entry name" value="PWWP_dom"/>
</dbReference>
<organism evidence="3 5">
    <name type="scientific">Schizosaccharomyces japonicus (strain yFS275 / FY16936)</name>
    <name type="common">Fission yeast</name>
    <dbReference type="NCBI Taxonomy" id="402676"/>
    <lineage>
        <taxon>Eukaryota</taxon>
        <taxon>Fungi</taxon>
        <taxon>Dikarya</taxon>
        <taxon>Ascomycota</taxon>
        <taxon>Taphrinomycotina</taxon>
        <taxon>Schizosaccharomycetes</taxon>
        <taxon>Schizosaccharomycetales</taxon>
        <taxon>Schizosaccharomycetaceae</taxon>
        <taxon>Schizosaccharomyces</taxon>
    </lineage>
</organism>
<feature type="compositionally biased region" description="Low complexity" evidence="1">
    <location>
        <begin position="528"/>
        <end position="549"/>
    </location>
</feature>
<dbReference type="RefSeq" id="XP_002171692.1">
    <property type="nucleotide sequence ID" value="XM_002171656.2"/>
</dbReference>
<sequence>MDAVESATKLENNVLEGAAEQQEPVKTEAVNDETATPSSKEAPKTESTNEEKPKVEEPAEAETKPEEEQEKKTSVEAEEKDSKPEKSAHVKSEPVTKKESPKTESKNRNDKFAPGTVVLTKLAGFPWWPSIVITPAQMTKTALRNKPKRGDHYIPVQFFPKIEYYWATKDILRTLSKAEIESFLENPRPKQVGLIKAYKMALTPPSLDSIIPPETESEESSDEEEESEEESEASANEAEEEEEEEEEEKPRRSSRRSTMTSSAASRKRRARSTSSAASSRSRKRGRRTPSEERVIEDEDDNEQEEEQQTPAAKAPSTNTTKEDAEMKDDHSSEASVAREKESEERTHRSREQSLFFLRHKLQSILLASGRPTPTENEMKQVSEYLHKLSTFQGIDVELLTKTKIAVALSKVLSLSNIPYDEKLGIKATCRDIIEHKWVDVLKVIAEQRQSKAVPESTPKEELSQSKANGTPESAAMTAEEEKPAKPADAAEAKPSEDQKKDDTLMQQPVQASVTPSSTEVKQEAVPPAASVESSTNAASSTAAESGESAMDLDVPPAGITASKDVANVDTTASSGTATMSEDVVGNDNSAM</sequence>
<feature type="region of interest" description="Disordered" evidence="1">
    <location>
        <begin position="448"/>
        <end position="567"/>
    </location>
</feature>
<feature type="domain" description="PWWP" evidence="2">
    <location>
        <begin position="114"/>
        <end position="178"/>
    </location>
</feature>
<dbReference type="SMART" id="SM00293">
    <property type="entry name" value="PWWP"/>
    <property type="match status" value="1"/>
</dbReference>
<dbReference type="OrthoDB" id="62853at2759"/>
<dbReference type="GeneID" id="7049558"/>
<evidence type="ECO:0000259" key="2">
    <source>
        <dbReference type="PROSITE" id="PS50812"/>
    </source>
</evidence>
<feature type="compositionally biased region" description="Polar residues" evidence="1">
    <location>
        <begin position="504"/>
        <end position="519"/>
    </location>
</feature>
<dbReference type="STRING" id="402676.B6JVJ8"/>
<evidence type="ECO:0000313" key="5">
    <source>
        <dbReference type="Proteomes" id="UP000001744"/>
    </source>
</evidence>
<dbReference type="AlphaFoldDB" id="B6JVJ8"/>
<dbReference type="Gene3D" id="2.30.30.140">
    <property type="match status" value="1"/>
</dbReference>
<protein>
    <submittedName>
        <fullName evidence="3">PWWP domain-containing protein</fullName>
    </submittedName>
</protein>
<dbReference type="Pfam" id="PF00855">
    <property type="entry name" value="PWWP"/>
    <property type="match status" value="1"/>
</dbReference>
<feature type="region of interest" description="Disordered" evidence="1">
    <location>
        <begin position="205"/>
        <end position="351"/>
    </location>
</feature>
<feature type="compositionally biased region" description="Basic and acidic residues" evidence="1">
    <location>
        <begin position="320"/>
        <end position="351"/>
    </location>
</feature>
<proteinExistence type="predicted"/>
<dbReference type="EMBL" id="KE651166">
    <property type="protein sequence ID" value="EEB05399.1"/>
    <property type="molecule type" value="Genomic_DNA"/>
</dbReference>
<feature type="compositionally biased region" description="Acidic residues" evidence="1">
    <location>
        <begin position="294"/>
        <end position="307"/>
    </location>
</feature>
<evidence type="ECO:0000313" key="3">
    <source>
        <dbReference type="EMBL" id="EEB05399.1"/>
    </source>
</evidence>
<accession>B6JVJ8</accession>
<evidence type="ECO:0000256" key="1">
    <source>
        <dbReference type="SAM" id="MobiDB-lite"/>
    </source>
</evidence>
<feature type="compositionally biased region" description="Acidic residues" evidence="1">
    <location>
        <begin position="215"/>
        <end position="247"/>
    </location>
</feature>
<dbReference type="PANTHER" id="PTHR35711:SF1">
    <property type="entry name" value="ECTODERMAL, ISOFORM F"/>
    <property type="match status" value="1"/>
</dbReference>
<feature type="region of interest" description="Disordered" evidence="1">
    <location>
        <begin position="1"/>
        <end position="111"/>
    </location>
</feature>
<dbReference type="Proteomes" id="UP000001744">
    <property type="component" value="Unassembled WGS sequence"/>
</dbReference>
<dbReference type="PROSITE" id="PS50812">
    <property type="entry name" value="PWWP"/>
    <property type="match status" value="1"/>
</dbReference>
<dbReference type="InterPro" id="IPR035503">
    <property type="entry name" value="IOC4-like_PWWP"/>
</dbReference>
<dbReference type="HOGENOM" id="CLU_032844_0_0_1"/>
<feature type="region of interest" description="Disordered" evidence="1">
    <location>
        <begin position="572"/>
        <end position="591"/>
    </location>
</feature>
<dbReference type="PANTHER" id="PTHR35711">
    <property type="entry name" value="EXPRESSED PROTEIN"/>
    <property type="match status" value="1"/>
</dbReference>
<feature type="compositionally biased region" description="Basic and acidic residues" evidence="1">
    <location>
        <begin position="479"/>
        <end position="503"/>
    </location>
</feature>
<gene>
    <name evidence="4" type="primary">pdp2</name>
    <name evidence="3" type="ORF">SJAG_00411</name>
</gene>
<dbReference type="OMA" id="WPVIVCD"/>
<dbReference type="JaponicusDB" id="SJAG_00411">
    <property type="gene designation" value="pdp2"/>
</dbReference>
<dbReference type="CDD" id="cd05840">
    <property type="entry name" value="PWWP_ScIOC4-like"/>
    <property type="match status" value="1"/>
</dbReference>
<dbReference type="SUPFAM" id="SSF63748">
    <property type="entry name" value="Tudor/PWWP/MBT"/>
    <property type="match status" value="1"/>
</dbReference>
<dbReference type="VEuPathDB" id="FungiDB:SJAG_00411"/>
<feature type="compositionally biased region" description="Basic and acidic residues" evidence="1">
    <location>
        <begin position="41"/>
        <end position="111"/>
    </location>
</feature>
<keyword evidence="5" id="KW-1185">Reference proteome</keyword>
<dbReference type="eggNOG" id="ENOG502S5RN">
    <property type="taxonomic scope" value="Eukaryota"/>
</dbReference>